<accession>A0A7D6ZCE2</accession>
<proteinExistence type="predicted"/>
<dbReference type="InterPro" id="IPR045853">
    <property type="entry name" value="Pep_chain_release_fac_I_sf"/>
</dbReference>
<keyword evidence="1" id="KW-0488">Methylation</keyword>
<dbReference type="InterPro" id="IPR050057">
    <property type="entry name" value="Prokaryotic/Mito_RF"/>
</dbReference>
<dbReference type="GO" id="GO:0006415">
    <property type="term" value="P:translational termination"/>
    <property type="evidence" value="ECO:0007669"/>
    <property type="project" value="InterPro"/>
</dbReference>
<gene>
    <name evidence="3" type="ORF">H0264_19260</name>
</gene>
<dbReference type="SUPFAM" id="SSF75620">
    <property type="entry name" value="Release factor"/>
    <property type="match status" value="1"/>
</dbReference>
<keyword evidence="4" id="KW-1185">Reference proteome</keyword>
<sequence>MTHYRRYAEHRGWTADMLDWAESEFFGYERVTLSISGRGGTWPAFRFESGLHRTLFYSMTGPLGSPATAVAEVLAYPEPAWRDRVTVNDADIRIDTYCPGLSCFGNRNPTTYLTHLPTGITASSSAAPSQYSNKRRALQLLASRLDALAENRCTTATFGRARPQCRTEPIRTYDYFTNRITDHRIDLTVPRVFEPGALDALVAALRRADPGA</sequence>
<protein>
    <submittedName>
        <fullName evidence="3">PCRF domain-containing protein</fullName>
    </submittedName>
</protein>
<dbReference type="EMBL" id="CP059399">
    <property type="protein sequence ID" value="QLY27619.1"/>
    <property type="molecule type" value="Genomic_DNA"/>
</dbReference>
<organism evidence="3 4">
    <name type="scientific">Nocardia huaxiensis</name>
    <dbReference type="NCBI Taxonomy" id="2755382"/>
    <lineage>
        <taxon>Bacteria</taxon>
        <taxon>Bacillati</taxon>
        <taxon>Actinomycetota</taxon>
        <taxon>Actinomycetes</taxon>
        <taxon>Mycobacteriales</taxon>
        <taxon>Nocardiaceae</taxon>
        <taxon>Nocardia</taxon>
    </lineage>
</organism>
<dbReference type="InterPro" id="IPR005139">
    <property type="entry name" value="PCRF"/>
</dbReference>
<evidence type="ECO:0000313" key="3">
    <source>
        <dbReference type="EMBL" id="QLY27619.1"/>
    </source>
</evidence>
<evidence type="ECO:0000256" key="1">
    <source>
        <dbReference type="ARBA" id="ARBA00022481"/>
    </source>
</evidence>
<dbReference type="AlphaFoldDB" id="A0A7D6ZCE2"/>
<name>A0A7D6ZCE2_9NOCA</name>
<feature type="domain" description="Peptide chain release factor" evidence="2">
    <location>
        <begin position="3"/>
        <end position="55"/>
    </location>
</feature>
<evidence type="ECO:0000259" key="2">
    <source>
        <dbReference type="Pfam" id="PF03462"/>
    </source>
</evidence>
<dbReference type="PANTHER" id="PTHR43804">
    <property type="entry name" value="LD18447P"/>
    <property type="match status" value="1"/>
</dbReference>
<reference evidence="3 4" key="1">
    <citation type="submission" date="2020-07" db="EMBL/GenBank/DDBJ databases">
        <authorList>
            <person name="Zhuang K."/>
            <person name="Ran Y."/>
        </authorList>
    </citation>
    <scope>NUCLEOTIDE SEQUENCE [LARGE SCALE GENOMIC DNA]</scope>
    <source>
        <strain evidence="3 4">WCH-YHL-001</strain>
    </source>
</reference>
<dbReference type="Gene3D" id="3.30.160.20">
    <property type="match status" value="1"/>
</dbReference>
<evidence type="ECO:0000313" key="4">
    <source>
        <dbReference type="Proteomes" id="UP000515512"/>
    </source>
</evidence>
<dbReference type="KEGG" id="nhu:H0264_19260"/>
<dbReference type="Gene3D" id="3.30.70.1660">
    <property type="match status" value="1"/>
</dbReference>
<dbReference type="PANTHER" id="PTHR43804:SF7">
    <property type="entry name" value="LD18447P"/>
    <property type="match status" value="1"/>
</dbReference>
<dbReference type="Proteomes" id="UP000515512">
    <property type="component" value="Chromosome"/>
</dbReference>
<dbReference type="Pfam" id="PF03462">
    <property type="entry name" value="PCRF"/>
    <property type="match status" value="1"/>
</dbReference>